<protein>
    <submittedName>
        <fullName evidence="1">Exportin-7-like</fullName>
    </submittedName>
</protein>
<evidence type="ECO:0000313" key="1">
    <source>
        <dbReference type="EMBL" id="KAB2595458.1"/>
    </source>
</evidence>
<sequence>MFKCQTQTITIIYFSELHGSSIYLPTDEPGVSRPRLPEAPAADSISDCGPKMLHGLNSFGGFGIGISGAMARQSEQRAQSREHD</sequence>
<name>A0A5N5EWY2_9ROSA</name>
<dbReference type="Proteomes" id="UP000327157">
    <property type="component" value="Chromosome 7"/>
</dbReference>
<dbReference type="EMBL" id="SMOL01000781">
    <property type="protein sequence ID" value="KAB2595458.1"/>
    <property type="molecule type" value="Genomic_DNA"/>
</dbReference>
<organism evidence="1 2">
    <name type="scientific">Pyrus ussuriensis x Pyrus communis</name>
    <dbReference type="NCBI Taxonomy" id="2448454"/>
    <lineage>
        <taxon>Eukaryota</taxon>
        <taxon>Viridiplantae</taxon>
        <taxon>Streptophyta</taxon>
        <taxon>Embryophyta</taxon>
        <taxon>Tracheophyta</taxon>
        <taxon>Spermatophyta</taxon>
        <taxon>Magnoliopsida</taxon>
        <taxon>eudicotyledons</taxon>
        <taxon>Gunneridae</taxon>
        <taxon>Pentapetalae</taxon>
        <taxon>rosids</taxon>
        <taxon>fabids</taxon>
        <taxon>Rosales</taxon>
        <taxon>Rosaceae</taxon>
        <taxon>Amygdaloideae</taxon>
        <taxon>Maleae</taxon>
        <taxon>Pyrus</taxon>
    </lineage>
</organism>
<proteinExistence type="predicted"/>
<dbReference type="AlphaFoldDB" id="A0A5N5EWY2"/>
<reference evidence="1 2" key="1">
    <citation type="submission" date="2019-09" db="EMBL/GenBank/DDBJ databases">
        <authorList>
            <person name="Ou C."/>
        </authorList>
    </citation>
    <scope>NUCLEOTIDE SEQUENCE [LARGE SCALE GENOMIC DNA]</scope>
    <source>
        <strain evidence="1">S2</strain>
        <tissue evidence="1">Leaf</tissue>
    </source>
</reference>
<accession>A0A5N5EWY2</accession>
<gene>
    <name evidence="1" type="ORF">D8674_030908</name>
</gene>
<reference evidence="2" key="2">
    <citation type="submission" date="2019-10" db="EMBL/GenBank/DDBJ databases">
        <title>A de novo genome assembly of a pear dwarfing rootstock.</title>
        <authorList>
            <person name="Wang F."/>
            <person name="Wang J."/>
            <person name="Li S."/>
            <person name="Zhang Y."/>
            <person name="Fang M."/>
            <person name="Ma L."/>
            <person name="Zhao Y."/>
            <person name="Jiang S."/>
        </authorList>
    </citation>
    <scope>NUCLEOTIDE SEQUENCE [LARGE SCALE GENOMIC DNA]</scope>
</reference>
<comment type="caution">
    <text evidence="1">The sequence shown here is derived from an EMBL/GenBank/DDBJ whole genome shotgun (WGS) entry which is preliminary data.</text>
</comment>
<evidence type="ECO:0000313" key="2">
    <source>
        <dbReference type="Proteomes" id="UP000327157"/>
    </source>
</evidence>
<keyword evidence="2" id="KW-1185">Reference proteome</keyword>
<reference evidence="1 2" key="3">
    <citation type="submission" date="2019-11" db="EMBL/GenBank/DDBJ databases">
        <title>A de novo genome assembly of a pear dwarfing rootstock.</title>
        <authorList>
            <person name="Wang F."/>
            <person name="Wang J."/>
            <person name="Li S."/>
            <person name="Zhang Y."/>
            <person name="Fang M."/>
            <person name="Ma L."/>
            <person name="Zhao Y."/>
            <person name="Jiang S."/>
        </authorList>
    </citation>
    <scope>NUCLEOTIDE SEQUENCE [LARGE SCALE GENOMIC DNA]</scope>
    <source>
        <strain evidence="1">S2</strain>
        <tissue evidence="1">Leaf</tissue>
    </source>
</reference>